<evidence type="ECO:0000313" key="5">
    <source>
        <dbReference type="Proteomes" id="UP001054857"/>
    </source>
</evidence>
<dbReference type="InterPro" id="IPR003694">
    <property type="entry name" value="NAD_synthase"/>
</dbReference>
<dbReference type="Gene3D" id="3.60.110.10">
    <property type="entry name" value="Carbon-nitrogen hydrolase"/>
    <property type="match status" value="1"/>
</dbReference>
<dbReference type="GO" id="GO:0004359">
    <property type="term" value="F:glutaminase activity"/>
    <property type="evidence" value="ECO:0007669"/>
    <property type="project" value="InterPro"/>
</dbReference>
<dbReference type="GO" id="GO:0009435">
    <property type="term" value="P:NAD+ biosynthetic process"/>
    <property type="evidence" value="ECO:0007669"/>
    <property type="project" value="InterPro"/>
</dbReference>
<evidence type="ECO:0000256" key="1">
    <source>
        <dbReference type="ARBA" id="ARBA00022598"/>
    </source>
</evidence>
<proteinExistence type="predicted"/>
<dbReference type="CDD" id="cd07570">
    <property type="entry name" value="GAT_Gln-NAD-synth"/>
    <property type="match status" value="1"/>
</dbReference>
<dbReference type="GO" id="GO:0005737">
    <property type="term" value="C:cytoplasm"/>
    <property type="evidence" value="ECO:0007669"/>
    <property type="project" value="InterPro"/>
</dbReference>
<gene>
    <name evidence="4" type="ORF">Agub_g7031</name>
</gene>
<evidence type="ECO:0000256" key="2">
    <source>
        <dbReference type="ARBA" id="ARBA00030681"/>
    </source>
</evidence>
<dbReference type="AlphaFoldDB" id="A0AAD3DR26"/>
<dbReference type="PANTHER" id="PTHR23090:SF9">
    <property type="entry name" value="GLUTAMINE-DEPENDENT NAD(+) SYNTHETASE"/>
    <property type="match status" value="1"/>
</dbReference>
<dbReference type="PANTHER" id="PTHR23090">
    <property type="entry name" value="NH 3 /GLUTAMINE-DEPENDENT NAD + SYNTHETASE"/>
    <property type="match status" value="1"/>
</dbReference>
<evidence type="ECO:0000313" key="4">
    <source>
        <dbReference type="EMBL" id="GFR45624.1"/>
    </source>
</evidence>
<keyword evidence="1" id="KW-0436">Ligase</keyword>
<dbReference type="Proteomes" id="UP001054857">
    <property type="component" value="Unassembled WGS sequence"/>
</dbReference>
<organism evidence="4 5">
    <name type="scientific">Astrephomene gubernaculifera</name>
    <dbReference type="NCBI Taxonomy" id="47775"/>
    <lineage>
        <taxon>Eukaryota</taxon>
        <taxon>Viridiplantae</taxon>
        <taxon>Chlorophyta</taxon>
        <taxon>core chlorophytes</taxon>
        <taxon>Chlorophyceae</taxon>
        <taxon>CS clade</taxon>
        <taxon>Chlamydomonadales</taxon>
        <taxon>Astrephomenaceae</taxon>
        <taxon>Astrephomene</taxon>
    </lineage>
</organism>
<reference evidence="4 5" key="1">
    <citation type="journal article" date="2021" name="Sci. Rep.">
        <title>Genome sequencing of the multicellular alga Astrephomene provides insights into convergent evolution of germ-soma differentiation.</title>
        <authorList>
            <person name="Yamashita S."/>
            <person name="Yamamoto K."/>
            <person name="Matsuzaki R."/>
            <person name="Suzuki S."/>
            <person name="Yamaguchi H."/>
            <person name="Hirooka S."/>
            <person name="Minakuchi Y."/>
            <person name="Miyagishima S."/>
            <person name="Kawachi M."/>
            <person name="Toyoda A."/>
            <person name="Nozaki H."/>
        </authorList>
    </citation>
    <scope>NUCLEOTIDE SEQUENCE [LARGE SCALE GENOMIC DNA]</scope>
    <source>
        <strain evidence="4 5">NIES-4017</strain>
    </source>
</reference>
<name>A0AAD3DR26_9CHLO</name>
<protein>
    <recommendedName>
        <fullName evidence="2">NAD(+) synthase [glutamine-hydrolyzing]</fullName>
    </recommendedName>
</protein>
<dbReference type="SUPFAM" id="SSF56317">
    <property type="entry name" value="Carbon-nitrogen hydrolase"/>
    <property type="match status" value="1"/>
</dbReference>
<dbReference type="GO" id="GO:0003952">
    <property type="term" value="F:NAD+ synthase (glutamine-hydrolyzing) activity"/>
    <property type="evidence" value="ECO:0007669"/>
    <property type="project" value="InterPro"/>
</dbReference>
<accession>A0AAD3DR26</accession>
<keyword evidence="5" id="KW-1185">Reference proteome</keyword>
<dbReference type="InterPro" id="IPR003010">
    <property type="entry name" value="C-N_Hydrolase"/>
</dbReference>
<dbReference type="InterPro" id="IPR036526">
    <property type="entry name" value="C-N_Hydrolase_sf"/>
</dbReference>
<evidence type="ECO:0000259" key="3">
    <source>
        <dbReference type="PROSITE" id="PS50263"/>
    </source>
</evidence>
<feature type="domain" description="CN hydrolase" evidence="3">
    <location>
        <begin position="6"/>
        <end position="177"/>
    </location>
</feature>
<dbReference type="EMBL" id="BMAR01000010">
    <property type="protein sequence ID" value="GFR45624.1"/>
    <property type="molecule type" value="Genomic_DNA"/>
</dbReference>
<comment type="caution">
    <text evidence="4">The sequence shown here is derived from an EMBL/GenBank/DDBJ whole genome shotgun (WGS) entry which is preliminary data.</text>
</comment>
<sequence>MVRRLATLATCNLNQWAMDFEGNLGRIKESIRKAKEAGATYRVGPELEVPGYGCEDHFLELDTVSHSWEVLASLIDDPEDPTAGILVDVGMPVIHRGVMYNCRVFLLDGRVLLIRPKLHLANDGNYRETRYFAAWKHRGAVESHRLPDVVVAAMQRRSQRVRQAEAEAERGSEQQRQ</sequence>
<dbReference type="PROSITE" id="PS50263">
    <property type="entry name" value="CN_HYDROLASE"/>
    <property type="match status" value="1"/>
</dbReference>
<feature type="non-terminal residue" evidence="4">
    <location>
        <position position="1"/>
    </location>
</feature>
<dbReference type="Pfam" id="PF00795">
    <property type="entry name" value="CN_hydrolase"/>
    <property type="match status" value="1"/>
</dbReference>